<name>A0ABU1JZX0_9PROT</name>
<keyword evidence="4" id="KW-1185">Reference proteome</keyword>
<dbReference type="SUPFAM" id="SSF53474">
    <property type="entry name" value="alpha/beta-Hydrolases"/>
    <property type="match status" value="1"/>
</dbReference>
<dbReference type="EMBL" id="JAVDPW010000016">
    <property type="protein sequence ID" value="MDR6294163.1"/>
    <property type="molecule type" value="Genomic_DNA"/>
</dbReference>
<gene>
    <name evidence="3" type="ORF">E9232_006717</name>
</gene>
<keyword evidence="1" id="KW-0732">Signal</keyword>
<evidence type="ECO:0000256" key="1">
    <source>
        <dbReference type="ARBA" id="ARBA00022729"/>
    </source>
</evidence>
<reference evidence="3 4" key="1">
    <citation type="submission" date="2023-07" db="EMBL/GenBank/DDBJ databases">
        <title>Sorghum-associated microbial communities from plants grown in Nebraska, USA.</title>
        <authorList>
            <person name="Schachtman D."/>
        </authorList>
    </citation>
    <scope>NUCLEOTIDE SEQUENCE [LARGE SCALE GENOMIC DNA]</scope>
    <source>
        <strain evidence="3 4">584</strain>
    </source>
</reference>
<dbReference type="RefSeq" id="WP_309801590.1">
    <property type="nucleotide sequence ID" value="NZ_JAVDPW010000016.1"/>
</dbReference>
<dbReference type="PANTHER" id="PTHR43037:SF5">
    <property type="entry name" value="FERULOYL ESTERASE"/>
    <property type="match status" value="1"/>
</dbReference>
<dbReference type="Gene3D" id="3.40.50.1820">
    <property type="entry name" value="alpha/beta hydrolase"/>
    <property type="match status" value="1"/>
</dbReference>
<protein>
    <recommendedName>
        <fullName evidence="5">Hydrolase</fullName>
    </recommendedName>
</protein>
<organism evidence="3 4">
    <name type="scientific">Inquilinus ginsengisoli</name>
    <dbReference type="NCBI Taxonomy" id="363840"/>
    <lineage>
        <taxon>Bacteria</taxon>
        <taxon>Pseudomonadati</taxon>
        <taxon>Pseudomonadota</taxon>
        <taxon>Alphaproteobacteria</taxon>
        <taxon>Rhodospirillales</taxon>
        <taxon>Rhodospirillaceae</taxon>
        <taxon>Inquilinus</taxon>
    </lineage>
</organism>
<sequence length="283" mass="31321">MARPHGHGTRLASYDFGATTVFACGLDQRFSYCAYVPEAYDEHGSDSWPLAVIVHGTERGMQAYRDGFADFAERHGVIVLAPLFPVGITEPGDLSSYKLMRAGPLHYDAVLLAMIAEMQAKYRVAGDRVLMYGFSGGGHFTHRFLYLHPDRLLGASIGAPGVVTLLDFDHDWWVGVRNFEAVFGKKLDLDAIRRVPVHMLVGGDDTQTWEITIEPGNAWWMPGAGIAGANRQDRMRSLRRSLEAQGVAVQQDTIPGVGHDDRTMLDAVKRFFADVLTDRRKAA</sequence>
<keyword evidence="2" id="KW-0378">Hydrolase</keyword>
<evidence type="ECO:0008006" key="5">
    <source>
        <dbReference type="Google" id="ProtNLM"/>
    </source>
</evidence>
<dbReference type="Proteomes" id="UP001262410">
    <property type="component" value="Unassembled WGS sequence"/>
</dbReference>
<proteinExistence type="predicted"/>
<dbReference type="InterPro" id="IPR050955">
    <property type="entry name" value="Plant_Biomass_Hydrol_Est"/>
</dbReference>
<evidence type="ECO:0000313" key="4">
    <source>
        <dbReference type="Proteomes" id="UP001262410"/>
    </source>
</evidence>
<comment type="caution">
    <text evidence="3">The sequence shown here is derived from an EMBL/GenBank/DDBJ whole genome shotgun (WGS) entry which is preliminary data.</text>
</comment>
<dbReference type="PANTHER" id="PTHR43037">
    <property type="entry name" value="UNNAMED PRODUCT-RELATED"/>
    <property type="match status" value="1"/>
</dbReference>
<evidence type="ECO:0000313" key="3">
    <source>
        <dbReference type="EMBL" id="MDR6294163.1"/>
    </source>
</evidence>
<dbReference type="InterPro" id="IPR029058">
    <property type="entry name" value="AB_hydrolase_fold"/>
</dbReference>
<evidence type="ECO:0000256" key="2">
    <source>
        <dbReference type="ARBA" id="ARBA00022801"/>
    </source>
</evidence>
<accession>A0ABU1JZX0</accession>